<dbReference type="Gene3D" id="1.10.1740.10">
    <property type="match status" value="1"/>
</dbReference>
<dbReference type="Proteomes" id="UP000321523">
    <property type="component" value="Unassembled WGS sequence"/>
</dbReference>
<dbReference type="Pfam" id="PF08281">
    <property type="entry name" value="Sigma70_r4_2"/>
    <property type="match status" value="1"/>
</dbReference>
<name>A0A512DTK5_9PROT</name>
<dbReference type="GO" id="GO:0000428">
    <property type="term" value="C:DNA-directed RNA polymerase complex"/>
    <property type="evidence" value="ECO:0007669"/>
    <property type="project" value="UniProtKB-KW"/>
</dbReference>
<reference evidence="7 8" key="1">
    <citation type="submission" date="2019-07" db="EMBL/GenBank/DDBJ databases">
        <title>Whole genome shotgun sequence of Skermanella aerolata NBRC 106429.</title>
        <authorList>
            <person name="Hosoyama A."/>
            <person name="Uohara A."/>
            <person name="Ohji S."/>
            <person name="Ichikawa N."/>
        </authorList>
    </citation>
    <scope>NUCLEOTIDE SEQUENCE [LARGE SCALE GENOMIC DNA]</scope>
    <source>
        <strain evidence="7 8">NBRC 106429</strain>
    </source>
</reference>
<keyword evidence="8" id="KW-1185">Reference proteome</keyword>
<evidence type="ECO:0000256" key="3">
    <source>
        <dbReference type="ARBA" id="ARBA00023082"/>
    </source>
</evidence>
<sequence>MSALALQDDLHTLTKLIPELHRFARSLTRSVDAADDLVQRAFERALMHQDSIAAIEEPAGWMRSIIRNLWIDEKRSARGRLSSPLENDQHVAAEDTERTVIARTTLAKVRLEIANLSEDQRTALMLVCVEGQSYQEAAGHLRIPIGTLMSRLYRARAELARRVGHTTTHLCSLHFLWNFTALI</sequence>
<organism evidence="7 8">
    <name type="scientific">Skermanella aerolata</name>
    <dbReference type="NCBI Taxonomy" id="393310"/>
    <lineage>
        <taxon>Bacteria</taxon>
        <taxon>Pseudomonadati</taxon>
        <taxon>Pseudomonadota</taxon>
        <taxon>Alphaproteobacteria</taxon>
        <taxon>Rhodospirillales</taxon>
        <taxon>Azospirillaceae</taxon>
        <taxon>Skermanella</taxon>
    </lineage>
</organism>
<accession>A0A512DTK5</accession>
<comment type="similarity">
    <text evidence="1">Belongs to the sigma-70 factor family. ECF subfamily.</text>
</comment>
<dbReference type="EMBL" id="BJYZ01000018">
    <property type="protein sequence ID" value="GEO39786.1"/>
    <property type="molecule type" value="Genomic_DNA"/>
</dbReference>
<evidence type="ECO:0000256" key="2">
    <source>
        <dbReference type="ARBA" id="ARBA00023015"/>
    </source>
</evidence>
<dbReference type="SUPFAM" id="SSF88659">
    <property type="entry name" value="Sigma3 and sigma4 domains of RNA polymerase sigma factors"/>
    <property type="match status" value="1"/>
</dbReference>
<dbReference type="InterPro" id="IPR036388">
    <property type="entry name" value="WH-like_DNA-bd_sf"/>
</dbReference>
<dbReference type="OrthoDB" id="9803470at2"/>
<dbReference type="GO" id="GO:0006352">
    <property type="term" value="P:DNA-templated transcription initiation"/>
    <property type="evidence" value="ECO:0007669"/>
    <property type="project" value="InterPro"/>
</dbReference>
<dbReference type="InterPro" id="IPR013324">
    <property type="entry name" value="RNA_pol_sigma_r3/r4-like"/>
</dbReference>
<proteinExistence type="inferred from homology"/>
<evidence type="ECO:0000259" key="6">
    <source>
        <dbReference type="Pfam" id="PF08281"/>
    </source>
</evidence>
<evidence type="ECO:0000256" key="4">
    <source>
        <dbReference type="ARBA" id="ARBA00023163"/>
    </source>
</evidence>
<feature type="domain" description="RNA polymerase sigma-70 region 2" evidence="5">
    <location>
        <begin position="15"/>
        <end position="78"/>
    </location>
</feature>
<dbReference type="CDD" id="cd06171">
    <property type="entry name" value="Sigma70_r4"/>
    <property type="match status" value="1"/>
</dbReference>
<keyword evidence="4" id="KW-0804">Transcription</keyword>
<keyword evidence="2" id="KW-0805">Transcription regulation</keyword>
<evidence type="ECO:0000313" key="7">
    <source>
        <dbReference type="EMBL" id="GEO39786.1"/>
    </source>
</evidence>
<dbReference type="PANTHER" id="PTHR43133:SF25">
    <property type="entry name" value="RNA POLYMERASE SIGMA FACTOR RFAY-RELATED"/>
    <property type="match status" value="1"/>
</dbReference>
<dbReference type="InterPro" id="IPR013325">
    <property type="entry name" value="RNA_pol_sigma_r2"/>
</dbReference>
<dbReference type="SUPFAM" id="SSF88946">
    <property type="entry name" value="Sigma2 domain of RNA polymerase sigma factors"/>
    <property type="match status" value="1"/>
</dbReference>
<comment type="caution">
    <text evidence="7">The sequence shown here is derived from an EMBL/GenBank/DDBJ whole genome shotgun (WGS) entry which is preliminary data.</text>
</comment>
<dbReference type="GO" id="GO:0003677">
    <property type="term" value="F:DNA binding"/>
    <property type="evidence" value="ECO:0007669"/>
    <property type="project" value="InterPro"/>
</dbReference>
<evidence type="ECO:0000313" key="8">
    <source>
        <dbReference type="Proteomes" id="UP000321523"/>
    </source>
</evidence>
<dbReference type="PANTHER" id="PTHR43133">
    <property type="entry name" value="RNA POLYMERASE ECF-TYPE SIGMA FACTO"/>
    <property type="match status" value="1"/>
</dbReference>
<dbReference type="NCBIfam" id="TIGR02937">
    <property type="entry name" value="sigma70-ECF"/>
    <property type="match status" value="1"/>
</dbReference>
<dbReference type="Pfam" id="PF04542">
    <property type="entry name" value="Sigma70_r2"/>
    <property type="match status" value="1"/>
</dbReference>
<feature type="domain" description="RNA polymerase sigma factor 70 region 4 type 2" evidence="6">
    <location>
        <begin position="109"/>
        <end position="159"/>
    </location>
</feature>
<dbReference type="InterPro" id="IPR007627">
    <property type="entry name" value="RNA_pol_sigma70_r2"/>
</dbReference>
<protein>
    <submittedName>
        <fullName evidence="7">DNA-directed RNA polymerase sigma-70 factor</fullName>
    </submittedName>
</protein>
<dbReference type="GO" id="GO:0016987">
    <property type="term" value="F:sigma factor activity"/>
    <property type="evidence" value="ECO:0007669"/>
    <property type="project" value="UniProtKB-KW"/>
</dbReference>
<gene>
    <name evidence="7" type="ORF">SAE02_39340</name>
</gene>
<evidence type="ECO:0000256" key="1">
    <source>
        <dbReference type="ARBA" id="ARBA00010641"/>
    </source>
</evidence>
<dbReference type="InterPro" id="IPR014284">
    <property type="entry name" value="RNA_pol_sigma-70_dom"/>
</dbReference>
<evidence type="ECO:0000259" key="5">
    <source>
        <dbReference type="Pfam" id="PF04542"/>
    </source>
</evidence>
<dbReference type="AlphaFoldDB" id="A0A512DTK5"/>
<dbReference type="Gene3D" id="1.10.10.10">
    <property type="entry name" value="Winged helix-like DNA-binding domain superfamily/Winged helix DNA-binding domain"/>
    <property type="match status" value="1"/>
</dbReference>
<dbReference type="InterPro" id="IPR013249">
    <property type="entry name" value="RNA_pol_sigma70_r4_t2"/>
</dbReference>
<dbReference type="RefSeq" id="WP_044430336.1">
    <property type="nucleotide sequence ID" value="NZ_BJYZ01000018.1"/>
</dbReference>
<dbReference type="InterPro" id="IPR039425">
    <property type="entry name" value="RNA_pol_sigma-70-like"/>
</dbReference>
<keyword evidence="3" id="KW-0731">Sigma factor</keyword>
<keyword evidence="7" id="KW-0240">DNA-directed RNA polymerase</keyword>